<evidence type="ECO:0000313" key="3">
    <source>
        <dbReference type="Proteomes" id="UP000057158"/>
    </source>
</evidence>
<reference evidence="2 3" key="1">
    <citation type="submission" date="2015-07" db="EMBL/GenBank/DDBJ databases">
        <title>Isolation and Genomic Characterization of a Novel Halophilic Metal-Reducing Deltaproteobacterium from the Deep Subsurface.</title>
        <authorList>
            <person name="Badalamenti J.P."/>
            <person name="Summers Z.M."/>
            <person name="Gralnick J.A."/>
            <person name="Bond D.R."/>
        </authorList>
    </citation>
    <scope>NUCLEOTIDE SEQUENCE [LARGE SCALE GENOMIC DNA]</scope>
    <source>
        <strain evidence="2 3">WTL</strain>
    </source>
</reference>
<keyword evidence="3" id="KW-1185">Reference proteome</keyword>
<organism evidence="2 3">
    <name type="scientific">Desulfuromonas soudanensis</name>
    <dbReference type="NCBI Taxonomy" id="1603606"/>
    <lineage>
        <taxon>Bacteria</taxon>
        <taxon>Pseudomonadati</taxon>
        <taxon>Thermodesulfobacteriota</taxon>
        <taxon>Desulfuromonadia</taxon>
        <taxon>Desulfuromonadales</taxon>
        <taxon>Desulfuromonadaceae</taxon>
        <taxon>Desulfuromonas</taxon>
    </lineage>
</organism>
<keyword evidence="1" id="KW-0732">Signal</keyword>
<evidence type="ECO:0008006" key="4">
    <source>
        <dbReference type="Google" id="ProtNLM"/>
    </source>
</evidence>
<dbReference type="Gene3D" id="1.20.120.1490">
    <property type="match status" value="1"/>
</dbReference>
<dbReference type="RefSeq" id="WP_053550727.1">
    <property type="nucleotide sequence ID" value="NZ_CP010802.1"/>
</dbReference>
<dbReference type="STRING" id="1603606.DSOUD_1875"/>
<gene>
    <name evidence="2" type="ORF">DSOUD_1875</name>
</gene>
<evidence type="ECO:0000256" key="1">
    <source>
        <dbReference type="SAM" id="SignalP"/>
    </source>
</evidence>
<dbReference type="OrthoDB" id="5405959at2"/>
<dbReference type="AlphaFoldDB" id="A0A0M4D6N4"/>
<feature type="chain" id="PRO_5005792159" description="Periplasmic heavy metal sensor" evidence="1">
    <location>
        <begin position="25"/>
        <end position="208"/>
    </location>
</feature>
<dbReference type="Proteomes" id="UP000057158">
    <property type="component" value="Chromosome"/>
</dbReference>
<accession>A0A0M4D6N4</accession>
<sequence>MNKCMLRILVVHALVLVLAGTATAQGDASAIPGPAGKMPMMKMMGESPAGGHPCGMAGPAPCGHGVVPMQSLAARLEMMPCFLSGRMPMNPAAMQTMMDRIFYLDRSDELGLDAGQVARLKEIRNACRADNIRSGADLKVVRLELEEALQGEWRQKGVEPLLQKIHRIENEIQVRHLRALEEARSVLTAEQRMRAAQPQGGDLEDLFR</sequence>
<dbReference type="EMBL" id="CP010802">
    <property type="protein sequence ID" value="ALC16647.1"/>
    <property type="molecule type" value="Genomic_DNA"/>
</dbReference>
<name>A0A0M4D6N4_9BACT</name>
<dbReference type="KEGG" id="des:DSOUD_1875"/>
<protein>
    <recommendedName>
        <fullName evidence="4">Periplasmic heavy metal sensor</fullName>
    </recommendedName>
</protein>
<proteinExistence type="predicted"/>
<evidence type="ECO:0000313" key="2">
    <source>
        <dbReference type="EMBL" id="ALC16647.1"/>
    </source>
</evidence>
<dbReference type="PATRIC" id="fig|1603606.3.peg.2035"/>
<feature type="signal peptide" evidence="1">
    <location>
        <begin position="1"/>
        <end position="24"/>
    </location>
</feature>